<dbReference type="SMART" id="SM00612">
    <property type="entry name" value="Kelch"/>
    <property type="match status" value="6"/>
</dbReference>
<feature type="domain" description="BTB" evidence="5">
    <location>
        <begin position="54"/>
        <end position="127"/>
    </location>
</feature>
<protein>
    <recommendedName>
        <fullName evidence="5">BTB domain-containing protein</fullName>
    </recommendedName>
</protein>
<evidence type="ECO:0000256" key="1">
    <source>
        <dbReference type="ARBA" id="ARBA00022441"/>
    </source>
</evidence>
<dbReference type="InterPro" id="IPR011043">
    <property type="entry name" value="Gal_Oxase/kelch_b-propeller"/>
</dbReference>
<keyword evidence="1" id="KW-0880">Kelch repeat</keyword>
<dbReference type="InterPro" id="IPR015915">
    <property type="entry name" value="Kelch-typ_b-propeller"/>
</dbReference>
<dbReference type="Pfam" id="PF24681">
    <property type="entry name" value="Kelch_KLHDC2_KLHL20_DRC7"/>
    <property type="match status" value="1"/>
</dbReference>
<dbReference type="InterPro" id="IPR011333">
    <property type="entry name" value="SKP1/BTB/POZ_sf"/>
</dbReference>
<evidence type="ECO:0000256" key="2">
    <source>
        <dbReference type="ARBA" id="ARBA00022737"/>
    </source>
</evidence>
<dbReference type="PANTHER" id="PTHR24412">
    <property type="entry name" value="KELCH PROTEIN"/>
    <property type="match status" value="1"/>
</dbReference>
<feature type="compositionally biased region" description="Polar residues" evidence="4">
    <location>
        <begin position="15"/>
        <end position="25"/>
    </location>
</feature>
<dbReference type="SUPFAM" id="SSF54695">
    <property type="entry name" value="POZ domain"/>
    <property type="match status" value="1"/>
</dbReference>
<dbReference type="PRINTS" id="PR00501">
    <property type="entry name" value="KELCHREPEAT"/>
</dbReference>
<dbReference type="Pfam" id="PF00651">
    <property type="entry name" value="BTB"/>
    <property type="match status" value="1"/>
</dbReference>
<evidence type="ECO:0000256" key="3">
    <source>
        <dbReference type="ARBA" id="ARBA00023203"/>
    </source>
</evidence>
<keyword evidence="2" id="KW-0677">Repeat</keyword>
<dbReference type="InterPro" id="IPR000210">
    <property type="entry name" value="BTB/POZ_dom"/>
</dbReference>
<dbReference type="SMART" id="SM00225">
    <property type="entry name" value="BTB"/>
    <property type="match status" value="1"/>
</dbReference>
<dbReference type="AlphaFoldDB" id="A0A1B6E1J8"/>
<dbReference type="PROSITE" id="PS50097">
    <property type="entry name" value="BTB"/>
    <property type="match status" value="1"/>
</dbReference>
<organism evidence="6">
    <name type="scientific">Clastoptera arizonana</name>
    <name type="common">Arizona spittle bug</name>
    <dbReference type="NCBI Taxonomy" id="38151"/>
    <lineage>
        <taxon>Eukaryota</taxon>
        <taxon>Metazoa</taxon>
        <taxon>Ecdysozoa</taxon>
        <taxon>Arthropoda</taxon>
        <taxon>Hexapoda</taxon>
        <taxon>Insecta</taxon>
        <taxon>Pterygota</taxon>
        <taxon>Neoptera</taxon>
        <taxon>Paraneoptera</taxon>
        <taxon>Hemiptera</taxon>
        <taxon>Auchenorrhyncha</taxon>
        <taxon>Cercopoidea</taxon>
        <taxon>Clastopteridae</taxon>
        <taxon>Clastoptera</taxon>
    </lineage>
</organism>
<reference evidence="6" key="1">
    <citation type="submission" date="2015-12" db="EMBL/GenBank/DDBJ databases">
        <title>De novo transcriptome assembly of four potential Pierce s Disease insect vectors from Arizona vineyards.</title>
        <authorList>
            <person name="Tassone E.E."/>
        </authorList>
    </citation>
    <scope>NUCLEOTIDE SEQUENCE</scope>
</reference>
<dbReference type="Gene3D" id="3.30.710.10">
    <property type="entry name" value="Potassium Channel Kv1.1, Chain A"/>
    <property type="match status" value="1"/>
</dbReference>
<dbReference type="Gene3D" id="2.120.10.80">
    <property type="entry name" value="Kelch-type beta propeller"/>
    <property type="match status" value="2"/>
</dbReference>
<dbReference type="EMBL" id="GEDC01005496">
    <property type="protein sequence ID" value="JAS31802.1"/>
    <property type="molecule type" value="Transcribed_RNA"/>
</dbReference>
<keyword evidence="3" id="KW-0009">Actin-binding</keyword>
<dbReference type="InterPro" id="IPR006652">
    <property type="entry name" value="Kelch_1"/>
</dbReference>
<accession>A0A1B6E1J8</accession>
<gene>
    <name evidence="6" type="ORF">g.20464</name>
</gene>
<evidence type="ECO:0000256" key="4">
    <source>
        <dbReference type="SAM" id="MobiDB-lite"/>
    </source>
</evidence>
<evidence type="ECO:0000259" key="5">
    <source>
        <dbReference type="PROSITE" id="PS50097"/>
    </source>
</evidence>
<dbReference type="Pfam" id="PF01344">
    <property type="entry name" value="Kelch_1"/>
    <property type="match status" value="3"/>
</dbReference>
<proteinExistence type="predicted"/>
<name>A0A1B6E1J8_9HEMI</name>
<sequence length="714" mass="78842">MSRADLDLNGEDMVEQSNGGDSSPTGAELIFHDEKLQAYTLHSLNMMRKNRTFCDVILHVGSSELHGHRAVLASASPHLLELFTADVDSKGAVRENVVTYQLNGGFDKVALEKLIDYAYTAQLEVRSHQVKSVFMTATKLKMDRVAKECARHLIQHLSPENCIEIRSLTGIAHNKSFVTQVDAFINSQFDVVCKLPVLLALPCMRIEVLNQTRQEMSLVSSDSLSLLVLDWLKRSHEDNSFEILTEKTHLLYLALDNSLQDCAELPSGDISDTEIVQDYKKMSKKCINPNTQKQRRKAPMQPAKNRVLIYSRSDTLESECNSDWSCIASKKVGEHSFLALVTLRGKLVTLSVVLRLNRLSSPSPKDQPPIIHPDIPDMYLGLANMVSVKCGAGCVNLNGNLLVCGGYDRAECLRSVELYDPSSNIWADLAPMREARGRFDIAVVGTKVYAVGGCNGTTELATVECYDPNEKKWQRVTSLPLARSNTGVCELEGKLYCIGGWNGQVGIRQCDVFDPDTQQWTNIAPIQVGRYQAGVCSMNERVWAVGGCDGWNCLTSVEVYDPHENIWSYAPAMITARRGCGVAVFKGKLYAVGGSDGTHSLCSTEMFDPETQTWSPGPNMTTPRSNVGVATIGGRLYAVGGFSGKTFLNSIEFLDEKTDEWTTFSPAGSRHLLKQTLSVNGKTDETNNVRELTDRESLSEPMARFSLNGSQHSN</sequence>
<dbReference type="PANTHER" id="PTHR24412:SF396">
    <property type="entry name" value="INFLUENZA VIRUS NS1A-BINDING PROTEIN"/>
    <property type="match status" value="1"/>
</dbReference>
<dbReference type="SUPFAM" id="SSF50965">
    <property type="entry name" value="Galactose oxidase, central domain"/>
    <property type="match status" value="1"/>
</dbReference>
<feature type="region of interest" description="Disordered" evidence="4">
    <location>
        <begin position="1"/>
        <end position="26"/>
    </location>
</feature>
<evidence type="ECO:0000313" key="6">
    <source>
        <dbReference type="EMBL" id="JAS31802.1"/>
    </source>
</evidence>
<dbReference type="GO" id="GO:0003779">
    <property type="term" value="F:actin binding"/>
    <property type="evidence" value="ECO:0007669"/>
    <property type="project" value="UniProtKB-KW"/>
</dbReference>
<dbReference type="CDD" id="cd18306">
    <property type="entry name" value="BTB_POZ_NS1BP"/>
    <property type="match status" value="1"/>
</dbReference>